<protein>
    <recommendedName>
        <fullName evidence="4">LPS export ABC transporter periplasmic protein LptC</fullName>
    </recommendedName>
</protein>
<accession>A0A917F7H4</accession>
<keyword evidence="3" id="KW-1185">Reference proteome</keyword>
<gene>
    <name evidence="2" type="ORF">GCM10011332_06320</name>
</gene>
<feature type="transmembrane region" description="Helical" evidence="1">
    <location>
        <begin position="45"/>
        <end position="64"/>
    </location>
</feature>
<keyword evidence="1" id="KW-0812">Transmembrane</keyword>
<reference evidence="2" key="2">
    <citation type="submission" date="2020-09" db="EMBL/GenBank/DDBJ databases">
        <authorList>
            <person name="Sun Q."/>
            <person name="Zhou Y."/>
        </authorList>
    </citation>
    <scope>NUCLEOTIDE SEQUENCE</scope>
    <source>
        <strain evidence="2">CGMCC 1.15254</strain>
    </source>
</reference>
<comment type="caution">
    <text evidence="2">The sequence shown here is derived from an EMBL/GenBank/DDBJ whole genome shotgun (WGS) entry which is preliminary data.</text>
</comment>
<evidence type="ECO:0000256" key="1">
    <source>
        <dbReference type="SAM" id="Phobius"/>
    </source>
</evidence>
<reference evidence="2" key="1">
    <citation type="journal article" date="2014" name="Int. J. Syst. Evol. Microbiol.">
        <title>Complete genome sequence of Corynebacterium casei LMG S-19264T (=DSM 44701T), isolated from a smear-ripened cheese.</title>
        <authorList>
            <consortium name="US DOE Joint Genome Institute (JGI-PGF)"/>
            <person name="Walter F."/>
            <person name="Albersmeier A."/>
            <person name="Kalinowski J."/>
            <person name="Ruckert C."/>
        </authorList>
    </citation>
    <scope>NUCLEOTIDE SEQUENCE</scope>
    <source>
        <strain evidence="2">CGMCC 1.15254</strain>
    </source>
</reference>
<dbReference type="Gene3D" id="2.60.450.10">
    <property type="entry name" value="Lipopolysaccharide (LPS) transport protein A like domain"/>
    <property type="match status" value="1"/>
</dbReference>
<dbReference type="Pfam" id="PF06835">
    <property type="entry name" value="LptC"/>
    <property type="match status" value="1"/>
</dbReference>
<dbReference type="Proteomes" id="UP000632498">
    <property type="component" value="Unassembled WGS sequence"/>
</dbReference>
<evidence type="ECO:0000313" key="3">
    <source>
        <dbReference type="Proteomes" id="UP000632498"/>
    </source>
</evidence>
<name>A0A917F7H4_9PROT</name>
<dbReference type="EMBL" id="BMHV01000004">
    <property type="protein sequence ID" value="GGF55650.1"/>
    <property type="molecule type" value="Genomic_DNA"/>
</dbReference>
<evidence type="ECO:0000313" key="2">
    <source>
        <dbReference type="EMBL" id="GGF55650.1"/>
    </source>
</evidence>
<dbReference type="InterPro" id="IPR010664">
    <property type="entry name" value="LipoPS_assembly_LptC-rel"/>
</dbReference>
<organism evidence="2 3">
    <name type="scientific">Terasakiella brassicae</name>
    <dbReference type="NCBI Taxonomy" id="1634917"/>
    <lineage>
        <taxon>Bacteria</taxon>
        <taxon>Pseudomonadati</taxon>
        <taxon>Pseudomonadota</taxon>
        <taxon>Alphaproteobacteria</taxon>
        <taxon>Rhodospirillales</taxon>
        <taxon>Terasakiellaceae</taxon>
        <taxon>Terasakiella</taxon>
    </lineage>
</organism>
<keyword evidence="1" id="KW-0472">Membrane</keyword>
<evidence type="ECO:0008006" key="4">
    <source>
        <dbReference type="Google" id="ProtNLM"/>
    </source>
</evidence>
<dbReference type="AlphaFoldDB" id="A0A917F7H4"/>
<keyword evidence="1" id="KW-1133">Transmembrane helix</keyword>
<dbReference type="RefSeq" id="WP_188661530.1">
    <property type="nucleotide sequence ID" value="NZ_BMHV01000004.1"/>
</dbReference>
<proteinExistence type="predicted"/>
<sequence>MALASTSQRETPPARKAYSDLHAISITKRSKASRSYTRFVQLMKLFLPAVAVILIIMIVIWPHLQADSRRFSIGFSNIEISEAKDPSMINARYIGTDDDNQPFAITADIAKKTDDETQSILLELPKADITLEDGSWLVLTSETGLYDRPSQYLELSGAVNLFHDSGYEMHTDAAGVDLSNGSAEGHTPVKGQGPFGRIEAEGFRLIDKGKTIIFTGKSQAKLYLNRIRQN</sequence>